<dbReference type="Gene3D" id="2.60.120.290">
    <property type="entry name" value="Spermadhesin, CUB domain"/>
    <property type="match status" value="1"/>
</dbReference>
<proteinExistence type="predicted"/>
<gene>
    <name evidence="4" type="ORF">PXEA_LOCUS30674</name>
</gene>
<keyword evidence="1" id="KW-1015">Disulfide bond</keyword>
<evidence type="ECO:0000256" key="2">
    <source>
        <dbReference type="PROSITE-ProRule" id="PRU00059"/>
    </source>
</evidence>
<sequence>MKLTISGIKLSRNLPLFSICYAPSSSLKGCSVNIRIKEGPLEVYSLSTAGYPESYLSDMDCSWLVEATSAYRALVVELMDVALESSYNCKYDSFRLETASSKYGSTSQSV</sequence>
<dbReference type="Pfam" id="PF00431">
    <property type="entry name" value="CUB"/>
    <property type="match status" value="1"/>
</dbReference>
<dbReference type="SUPFAM" id="SSF49854">
    <property type="entry name" value="Spermadhesin, CUB domain"/>
    <property type="match status" value="1"/>
</dbReference>
<evidence type="ECO:0000256" key="1">
    <source>
        <dbReference type="ARBA" id="ARBA00023157"/>
    </source>
</evidence>
<reference evidence="4" key="1">
    <citation type="submission" date="2018-11" db="EMBL/GenBank/DDBJ databases">
        <authorList>
            <consortium name="Pathogen Informatics"/>
        </authorList>
    </citation>
    <scope>NUCLEOTIDE SEQUENCE</scope>
</reference>
<evidence type="ECO:0000313" key="4">
    <source>
        <dbReference type="EMBL" id="VEL37234.1"/>
    </source>
</evidence>
<comment type="caution">
    <text evidence="2">Lacks conserved residue(s) required for the propagation of feature annotation.</text>
</comment>
<accession>A0A3S5B8W5</accession>
<name>A0A3S5B8W5_9PLAT</name>
<dbReference type="OrthoDB" id="6350048at2759"/>
<evidence type="ECO:0000259" key="3">
    <source>
        <dbReference type="PROSITE" id="PS01180"/>
    </source>
</evidence>
<organism evidence="4 5">
    <name type="scientific">Protopolystoma xenopodis</name>
    <dbReference type="NCBI Taxonomy" id="117903"/>
    <lineage>
        <taxon>Eukaryota</taxon>
        <taxon>Metazoa</taxon>
        <taxon>Spiralia</taxon>
        <taxon>Lophotrochozoa</taxon>
        <taxon>Platyhelminthes</taxon>
        <taxon>Monogenea</taxon>
        <taxon>Polyopisthocotylea</taxon>
        <taxon>Polystomatidea</taxon>
        <taxon>Polystomatidae</taxon>
        <taxon>Protopolystoma</taxon>
    </lineage>
</organism>
<dbReference type="Proteomes" id="UP000784294">
    <property type="component" value="Unassembled WGS sequence"/>
</dbReference>
<dbReference type="EMBL" id="CAAALY010254384">
    <property type="protein sequence ID" value="VEL37234.1"/>
    <property type="molecule type" value="Genomic_DNA"/>
</dbReference>
<evidence type="ECO:0000313" key="5">
    <source>
        <dbReference type="Proteomes" id="UP000784294"/>
    </source>
</evidence>
<keyword evidence="5" id="KW-1185">Reference proteome</keyword>
<dbReference type="InterPro" id="IPR035914">
    <property type="entry name" value="Sperma_CUB_dom_sf"/>
</dbReference>
<feature type="domain" description="CUB" evidence="3">
    <location>
        <begin position="30"/>
        <end position="110"/>
    </location>
</feature>
<dbReference type="AlphaFoldDB" id="A0A3S5B8W5"/>
<dbReference type="InterPro" id="IPR000859">
    <property type="entry name" value="CUB_dom"/>
</dbReference>
<protein>
    <recommendedName>
        <fullName evidence="3">CUB domain-containing protein</fullName>
    </recommendedName>
</protein>
<dbReference type="PROSITE" id="PS01180">
    <property type="entry name" value="CUB"/>
    <property type="match status" value="1"/>
</dbReference>
<comment type="caution">
    <text evidence="4">The sequence shown here is derived from an EMBL/GenBank/DDBJ whole genome shotgun (WGS) entry which is preliminary data.</text>
</comment>